<dbReference type="Proteomes" id="UP000290189">
    <property type="component" value="Unassembled WGS sequence"/>
</dbReference>
<dbReference type="EMBL" id="OVEO01000017">
    <property type="protein sequence ID" value="SPR01432.1"/>
    <property type="molecule type" value="Genomic_DNA"/>
</dbReference>
<feature type="domain" description="Zn(2)-C6 fungal-type" evidence="1">
    <location>
        <begin position="158"/>
        <end position="187"/>
    </location>
</feature>
<dbReference type="GO" id="GO:0000981">
    <property type="term" value="F:DNA-binding transcription factor activity, RNA polymerase II-specific"/>
    <property type="evidence" value="ECO:0007669"/>
    <property type="project" value="InterPro"/>
</dbReference>
<protein>
    <recommendedName>
        <fullName evidence="1">Zn(2)-C6 fungal-type domain-containing protein</fullName>
    </recommendedName>
</protein>
<evidence type="ECO:0000313" key="3">
    <source>
        <dbReference type="Proteomes" id="UP000290189"/>
    </source>
</evidence>
<feature type="domain" description="Zn(2)-C6 fungal-type" evidence="1">
    <location>
        <begin position="109"/>
        <end position="139"/>
    </location>
</feature>
<accession>A0A3P3YMI3</accession>
<dbReference type="PROSITE" id="PS50048">
    <property type="entry name" value="ZN2_CY6_FUNGAL_2"/>
    <property type="match status" value="2"/>
</dbReference>
<geneLocation type="mitochondrion" evidence="2"/>
<proteinExistence type="predicted"/>
<dbReference type="CDD" id="cd00067">
    <property type="entry name" value="GAL4"/>
    <property type="match status" value="1"/>
</dbReference>
<keyword evidence="2" id="KW-0496">Mitochondrion</keyword>
<evidence type="ECO:0000259" key="1">
    <source>
        <dbReference type="PROSITE" id="PS50048"/>
    </source>
</evidence>
<sequence length="575" mass="64292">MSWTDHLTYQGTFWLQTAIPMSERHKTYDTGEPCAAGSATRLRMRVSRVGLCARRSKQPPRTAPRGLGPARARSARAAQINRTIGVNNFGSTRSRTRWLAMHHQRKPKTCETCWLRRTRCDGRRPCERCQRLLIPDCRDRDYPDGQDRRESHPRVERACPPCAAGKVRCETDRPCRRCIRRGIATRCCGIAPVWYDLAIVSSFLTMPIAQPESLTCFFRSAHHMFTRDVILCSDVQAYLRQLGAMVLKPHDLRAVEDDITSGVSWNETVPLPVITAGSASGLGCCRPMVIFTAVIPGDGSPTVRVATPNPSASVLLGYSQQDMTAATAEYNSRPHGEFLSPKVRCDTDRPCRRCIRLGITTRCGEPESLICLLRTAHRIFDRDTVLRNDVQSYCRSLGGRVLKPDDVRFIEREIWSGVAWNEVVPPPVLVSPSSPRDVDWQRPMVIFTAVIPGDGGPTVRIQTPNPSATTLLGYTQQEMAAATADYNSRPHGEFLSTFFKVFHPASWPTLVYSLCRHWMLGTDTVEFGRVTLLRKDARPVDAFATMTIRKQSGCSSPTGPTITVHHIMDIDVIDA</sequence>
<name>A0A3P3YMI3_PLABS</name>
<dbReference type="PROSITE" id="PS00463">
    <property type="entry name" value="ZN2_CY6_FUNGAL_1"/>
    <property type="match status" value="2"/>
</dbReference>
<dbReference type="SMART" id="SM00066">
    <property type="entry name" value="GAL4"/>
    <property type="match status" value="2"/>
</dbReference>
<dbReference type="GO" id="GO:0008270">
    <property type="term" value="F:zinc ion binding"/>
    <property type="evidence" value="ECO:0007669"/>
    <property type="project" value="InterPro"/>
</dbReference>
<reference evidence="2 3" key="1">
    <citation type="submission" date="2018-03" db="EMBL/GenBank/DDBJ databases">
        <authorList>
            <person name="Fogelqvist J."/>
        </authorList>
    </citation>
    <scope>NUCLEOTIDE SEQUENCE [LARGE SCALE GENOMIC DNA]</scope>
</reference>
<evidence type="ECO:0000313" key="2">
    <source>
        <dbReference type="EMBL" id="SPR01432.1"/>
    </source>
</evidence>
<gene>
    <name evidence="2" type="ORF">PLBR_LOCUS8647</name>
</gene>
<dbReference type="InterPro" id="IPR001138">
    <property type="entry name" value="Zn2Cys6_DnaBD"/>
</dbReference>
<organism evidence="2 3">
    <name type="scientific">Plasmodiophora brassicae</name>
    <name type="common">Clubroot disease agent</name>
    <dbReference type="NCBI Taxonomy" id="37360"/>
    <lineage>
        <taxon>Eukaryota</taxon>
        <taxon>Sar</taxon>
        <taxon>Rhizaria</taxon>
        <taxon>Endomyxa</taxon>
        <taxon>Phytomyxea</taxon>
        <taxon>Plasmodiophorida</taxon>
        <taxon>Plasmodiophoridae</taxon>
        <taxon>Plasmodiophora</taxon>
    </lineage>
</organism>
<dbReference type="AlphaFoldDB" id="A0A3P3YMI3"/>